<feature type="domain" description="ABC3 transporter permease C-terminal" evidence="9">
    <location>
        <begin position="948"/>
        <end position="1069"/>
    </location>
</feature>
<feature type="transmembrane region" description="Helical" evidence="8">
    <location>
        <begin position="997"/>
        <end position="1019"/>
    </location>
</feature>
<dbReference type="EMBL" id="CP001821">
    <property type="protein sequence ID" value="ACZ31820.1"/>
    <property type="molecule type" value="Genomic_DNA"/>
</dbReference>
<feature type="transmembrane region" description="Helical" evidence="8">
    <location>
        <begin position="277"/>
        <end position="299"/>
    </location>
</feature>
<feature type="region of interest" description="Disordered" evidence="7">
    <location>
        <begin position="809"/>
        <end position="842"/>
    </location>
</feature>
<evidence type="ECO:0000256" key="8">
    <source>
        <dbReference type="SAM" id="Phobius"/>
    </source>
</evidence>
<dbReference type="AlphaFoldDB" id="D1BYE8"/>
<reference evidence="10 11" key="2">
    <citation type="journal article" date="2010" name="Stand. Genomic Sci.">
        <title>Complete genome sequence of Xylanimonas cellulosilytica type strain (XIL07).</title>
        <authorList>
            <person name="Foster B."/>
            <person name="Pukall R."/>
            <person name="Abt B."/>
            <person name="Nolan M."/>
            <person name="Glavina Del Rio T."/>
            <person name="Chen F."/>
            <person name="Lucas S."/>
            <person name="Tice H."/>
            <person name="Pitluck S."/>
            <person name="Cheng J.-F."/>
            <person name="Chertkov O."/>
            <person name="Brettin T."/>
            <person name="Han C."/>
            <person name="Detter J.C."/>
            <person name="Bruce D."/>
            <person name="Goodwin L."/>
            <person name="Ivanova N."/>
            <person name="Mavromatis K."/>
            <person name="Pati A."/>
            <person name="Mikhailova N."/>
            <person name="Chen A."/>
            <person name="Palaniappan K."/>
            <person name="Land M."/>
            <person name="Hauser L."/>
            <person name="Chang Y.-J."/>
            <person name="Jeffries C.D."/>
            <person name="Chain P."/>
            <person name="Rohde M."/>
            <person name="Goeker M."/>
            <person name="Bristow J."/>
            <person name="Eisen J.A."/>
            <person name="Markowitz V."/>
            <person name="Hugenholtz P."/>
            <person name="Kyrpides N.C."/>
            <person name="Klenk H.-P."/>
            <person name="Lapidus A."/>
        </authorList>
    </citation>
    <scope>NUCLEOTIDE SEQUENCE [LARGE SCALE GENOMIC DNA]</scope>
    <source>
        <strain evidence="11">DSM 15894 / CECT 5975 / LMG 20990 / XIL07</strain>
    </source>
</reference>
<dbReference type="InterPro" id="IPR050250">
    <property type="entry name" value="Macrolide_Exporter_MacB"/>
</dbReference>
<protein>
    <recommendedName>
        <fullName evidence="9">ABC3 transporter permease C-terminal domain-containing protein</fullName>
    </recommendedName>
</protein>
<gene>
    <name evidence="10" type="ordered locus">Xcel_2806</name>
</gene>
<dbReference type="PANTHER" id="PTHR30572">
    <property type="entry name" value="MEMBRANE COMPONENT OF TRANSPORTER-RELATED"/>
    <property type="match status" value="1"/>
</dbReference>
<keyword evidence="11" id="KW-1185">Reference proteome</keyword>
<evidence type="ECO:0000313" key="11">
    <source>
        <dbReference type="Proteomes" id="UP000002255"/>
    </source>
</evidence>
<evidence type="ECO:0000256" key="7">
    <source>
        <dbReference type="SAM" id="MobiDB-lite"/>
    </source>
</evidence>
<feature type="transmembrane region" description="Helical" evidence="8">
    <location>
        <begin position="501"/>
        <end position="521"/>
    </location>
</feature>
<evidence type="ECO:0000256" key="2">
    <source>
        <dbReference type="ARBA" id="ARBA00022475"/>
    </source>
</evidence>
<organism evidence="10 11">
    <name type="scientific">Xylanimonas cellulosilytica (strain DSM 15894 / JCM 12276 / CECT 5975 / KCTC 9989 / LMG 20990 / NBRC 107835 / XIL07)</name>
    <dbReference type="NCBI Taxonomy" id="446471"/>
    <lineage>
        <taxon>Bacteria</taxon>
        <taxon>Bacillati</taxon>
        <taxon>Actinomycetota</taxon>
        <taxon>Actinomycetes</taxon>
        <taxon>Micrococcales</taxon>
        <taxon>Promicromonosporaceae</taxon>
        <taxon>Xylanimonas</taxon>
    </lineage>
</organism>
<feature type="transmembrane region" description="Helical" evidence="8">
    <location>
        <begin position="445"/>
        <end position="468"/>
    </location>
</feature>
<evidence type="ECO:0000256" key="1">
    <source>
        <dbReference type="ARBA" id="ARBA00004651"/>
    </source>
</evidence>
<dbReference type="GO" id="GO:0005886">
    <property type="term" value="C:plasma membrane"/>
    <property type="evidence" value="ECO:0007669"/>
    <property type="project" value="UniProtKB-SubCell"/>
</dbReference>
<keyword evidence="5 8" id="KW-0472">Membrane</keyword>
<feature type="transmembrane region" description="Helical" evidence="8">
    <location>
        <begin position="937"/>
        <end position="968"/>
    </location>
</feature>
<keyword evidence="3 8" id="KW-0812">Transmembrane</keyword>
<reference evidence="11" key="1">
    <citation type="submission" date="2009-11" db="EMBL/GenBank/DDBJ databases">
        <title>The complete chromosome of Xylanimonas cellulosilytica DSM 15894.</title>
        <authorList>
            <consortium name="US DOE Joint Genome Institute (JGI-PGF)"/>
            <person name="Lucas S."/>
            <person name="Copeland A."/>
            <person name="Lapidus A."/>
            <person name="Glavina del Rio T."/>
            <person name="Dalin E."/>
            <person name="Tice H."/>
            <person name="Bruce D."/>
            <person name="Goodwin L."/>
            <person name="Pitluck S."/>
            <person name="Kyrpides N."/>
            <person name="Mavromatis K."/>
            <person name="Ivanova N."/>
            <person name="Mikhailova N."/>
            <person name="Foster B."/>
            <person name="Clum A."/>
            <person name="Brettin T."/>
            <person name="Detter J.C."/>
            <person name="Han C."/>
            <person name="Larimer F."/>
            <person name="Land M."/>
            <person name="Hauser L."/>
            <person name="Markowitz V."/>
            <person name="Cheng J.F."/>
            <person name="Hugenholtz P."/>
            <person name="Woyke T."/>
            <person name="Wu D."/>
            <person name="Gehrich-Schroeter G."/>
            <person name="Schneider S."/>
            <person name="Pukall S.R."/>
            <person name="Klenk H.P."/>
            <person name="Eisen J.A."/>
        </authorList>
    </citation>
    <scope>NUCLEOTIDE SEQUENCE [LARGE SCALE GENOMIC DNA]</scope>
    <source>
        <strain evidence="11">DSM 15894 / CECT 5975 / LMG 20990 / XIL07</strain>
    </source>
</reference>
<evidence type="ECO:0000313" key="10">
    <source>
        <dbReference type="EMBL" id="ACZ31820.1"/>
    </source>
</evidence>
<proteinExistence type="inferred from homology"/>
<feature type="transmembrane region" description="Helical" evidence="8">
    <location>
        <begin position="1039"/>
        <end position="1062"/>
    </location>
</feature>
<comment type="subcellular location">
    <subcellularLocation>
        <location evidence="1">Cell membrane</location>
        <topology evidence="1">Multi-pass membrane protein</topology>
    </subcellularLocation>
</comment>
<dbReference type="Proteomes" id="UP000002255">
    <property type="component" value="Chromosome"/>
</dbReference>
<feature type="transmembrane region" description="Helical" evidence="8">
    <location>
        <begin position="370"/>
        <end position="391"/>
    </location>
</feature>
<evidence type="ECO:0000259" key="9">
    <source>
        <dbReference type="Pfam" id="PF02687"/>
    </source>
</evidence>
<accession>D1BYE8</accession>
<dbReference type="InterPro" id="IPR003838">
    <property type="entry name" value="ABC3_permease_C"/>
</dbReference>
<feature type="transmembrane region" description="Helical" evidence="8">
    <location>
        <begin position="320"/>
        <end position="350"/>
    </location>
</feature>
<feature type="transmembrane region" description="Helical" evidence="8">
    <location>
        <begin position="403"/>
        <end position="425"/>
    </location>
</feature>
<dbReference type="GO" id="GO:0022857">
    <property type="term" value="F:transmembrane transporter activity"/>
    <property type="evidence" value="ECO:0007669"/>
    <property type="project" value="TreeGrafter"/>
</dbReference>
<comment type="similarity">
    <text evidence="6">Belongs to the ABC-4 integral membrane protein family.</text>
</comment>
<name>D1BYE8_XYLCX</name>
<keyword evidence="2" id="KW-1003">Cell membrane</keyword>
<evidence type="ECO:0000256" key="3">
    <source>
        <dbReference type="ARBA" id="ARBA00022692"/>
    </source>
</evidence>
<dbReference type="Pfam" id="PF02687">
    <property type="entry name" value="FtsX"/>
    <property type="match status" value="1"/>
</dbReference>
<evidence type="ECO:0000256" key="6">
    <source>
        <dbReference type="ARBA" id="ARBA00038076"/>
    </source>
</evidence>
<evidence type="ECO:0000256" key="4">
    <source>
        <dbReference type="ARBA" id="ARBA00022989"/>
    </source>
</evidence>
<keyword evidence="4 8" id="KW-1133">Transmembrane helix</keyword>
<dbReference type="STRING" id="446471.Xcel_2806"/>
<evidence type="ECO:0000256" key="5">
    <source>
        <dbReference type="ARBA" id="ARBA00023136"/>
    </source>
</evidence>
<dbReference type="eggNOG" id="COG0577">
    <property type="taxonomic scope" value="Bacteria"/>
</dbReference>
<dbReference type="PANTHER" id="PTHR30572:SF4">
    <property type="entry name" value="ABC TRANSPORTER PERMEASE YTRF"/>
    <property type="match status" value="1"/>
</dbReference>
<feature type="compositionally biased region" description="Gly residues" evidence="7">
    <location>
        <begin position="822"/>
        <end position="831"/>
    </location>
</feature>
<sequence>MGLVVTRARAAFGLLTAAGLTLLLAATAVCVAVLYAQSVTQAGLATILGATTPQERAVTITLAADDAGEVPDAVTTWPYSLPVDVATTIESRRVALSTQTTRGTSVRLLAGDPLAALVRVTDGQWPPSSALTGTVPVAVPVAAADALGLAVGSTATLTSADDAVPIVVAALVEPQDATDPAWAGSGAAVAGADPDAREPGPLLVTELPTVLTDRAETRWVAVADLGGVRVDQVPAVLGHVQALAAGTVLPRGAQTETVLDGVLGSVGTPLLVARSSVYLPAVLVVLSAGVALALGARLVGAVRARELWLLRARGFSTGQLLGVTAGEALAVAGPAVAFAPLLAGAALRGIGSWGPLADAGVRGLGHVPAATWGISAAVGAGGVLALVLVGGRPTAEAPETRPVLQRAGVDVVVGVLALLACWQLLRYGAPLSTDRQGLLSVDPLLVVAPALVLLAGALVTLRLLLWAAHRLEGPAARSTGIAGALGAWQVGRRRARQAGPALLVVLAVGVGTLSTTYATSWDVSQRDQAALAAGADLRVDAADAAQQDAGAAQAYAQLPGVDGAMAVLTRKVYGDGRGASLTAWDAERAPALVPLRPDLGDLAAGSALLAAARPQVPSVALPEGSTALALDVTARLHLAAPDAVPPPVEVTAVVRDAAGLLHRLPDATVRTDGSPQTLTFPLDGAGRPLTGADLIALEVTIDARLSTGPDGPQTPPGAELDVTAAAVTADGDVPLAAPTGWRATTAPGARLSPTLAALDADATFVHVSARAGLPAGPVVFTLRPTGTGEDGAGRLSLLDARDSVAVPVLSTPTLPGPDDAGGSDGAGGPGAAAGSDSTVEPPRVNLLGSSVQMIPVGRLGVVPGQGLLQGGLPGYVADLPTVSLLLYEATGRVLTADSWWLGAARHDDAVAALTAGPLGPPTADRHALAERLRTDPLGVGVVTALLLALLGAGLCAAIGVGVAAVVAIRERRGEFALLQAVGTSPAQLRASLAVEQVLLLGTGVVLGGALGVVVARLLVPQLLLDAGGGHPVPPVDVVVPWLRLGLVAGAVAGALALFVWVVTRAVMRSTLAVTLRTEGVR</sequence>
<dbReference type="KEGG" id="xce:Xcel_2806"/>
<dbReference type="HOGENOM" id="CLU_009266_0_0_11"/>